<organism evidence="4 5">
    <name type="scientific">Nocardiopsis tropica</name>
    <dbReference type="NCBI Taxonomy" id="109330"/>
    <lineage>
        <taxon>Bacteria</taxon>
        <taxon>Bacillati</taxon>
        <taxon>Actinomycetota</taxon>
        <taxon>Actinomycetes</taxon>
        <taxon>Streptosporangiales</taxon>
        <taxon>Nocardiopsidaceae</taxon>
        <taxon>Nocardiopsis</taxon>
    </lineage>
</organism>
<evidence type="ECO:0000256" key="1">
    <source>
        <dbReference type="ARBA" id="ARBA00023002"/>
    </source>
</evidence>
<dbReference type="InterPro" id="IPR006076">
    <property type="entry name" value="FAD-dep_OxRdtase"/>
</dbReference>
<dbReference type="RefSeq" id="WP_330161473.1">
    <property type="nucleotide sequence ID" value="NZ_BAAAJA010000009.1"/>
</dbReference>
<evidence type="ECO:0000256" key="2">
    <source>
        <dbReference type="SAM" id="MobiDB-lite"/>
    </source>
</evidence>
<feature type="region of interest" description="Disordered" evidence="2">
    <location>
        <begin position="356"/>
        <end position="380"/>
    </location>
</feature>
<dbReference type="SUPFAM" id="SSF51905">
    <property type="entry name" value="FAD/NAD(P)-binding domain"/>
    <property type="match status" value="1"/>
</dbReference>
<dbReference type="Pfam" id="PF01266">
    <property type="entry name" value="DAO"/>
    <property type="match status" value="1"/>
</dbReference>
<dbReference type="Gene3D" id="3.30.9.10">
    <property type="entry name" value="D-Amino Acid Oxidase, subunit A, domain 2"/>
    <property type="match status" value="1"/>
</dbReference>
<evidence type="ECO:0000259" key="3">
    <source>
        <dbReference type="Pfam" id="PF01266"/>
    </source>
</evidence>
<comment type="caution">
    <text evidence="4">The sequence shown here is derived from an EMBL/GenBank/DDBJ whole genome shotgun (WGS) entry which is preliminary data.</text>
</comment>
<dbReference type="PANTHER" id="PTHR13847">
    <property type="entry name" value="SARCOSINE DEHYDROGENASE-RELATED"/>
    <property type="match status" value="1"/>
</dbReference>
<dbReference type="PANTHER" id="PTHR13847:SF289">
    <property type="entry name" value="GLYCINE OXIDASE"/>
    <property type="match status" value="1"/>
</dbReference>
<dbReference type="InterPro" id="IPR036188">
    <property type="entry name" value="FAD/NAD-bd_sf"/>
</dbReference>
<dbReference type="GO" id="GO:0016491">
    <property type="term" value="F:oxidoreductase activity"/>
    <property type="evidence" value="ECO:0007669"/>
    <property type="project" value="UniProtKB-KW"/>
</dbReference>
<dbReference type="EMBL" id="JAUUCC010000122">
    <property type="protein sequence ID" value="MEE2054643.1"/>
    <property type="molecule type" value="Genomic_DNA"/>
</dbReference>
<feature type="compositionally biased region" description="Low complexity" evidence="2">
    <location>
        <begin position="367"/>
        <end position="380"/>
    </location>
</feature>
<protein>
    <submittedName>
        <fullName evidence="4">FAD-dependent oxidoreductase</fullName>
        <ecNumber evidence="4">1.-.-.-</ecNumber>
    </submittedName>
</protein>
<proteinExistence type="predicted"/>
<dbReference type="Proteomes" id="UP001348641">
    <property type="component" value="Unassembled WGS sequence"/>
</dbReference>
<name>A0ABU7KZA9_9ACTN</name>
<gene>
    <name evidence="4" type="ORF">Q8A49_29515</name>
</gene>
<dbReference type="Gene3D" id="3.50.50.60">
    <property type="entry name" value="FAD/NAD(P)-binding domain"/>
    <property type="match status" value="1"/>
</dbReference>
<feature type="domain" description="FAD dependent oxidoreductase" evidence="3">
    <location>
        <begin position="3"/>
        <end position="342"/>
    </location>
</feature>
<dbReference type="EC" id="1.-.-.-" evidence="4"/>
<accession>A0ABU7KZA9</accession>
<reference evidence="4 5" key="1">
    <citation type="submission" date="2023-07" db="EMBL/GenBank/DDBJ databases">
        <authorList>
            <person name="Girao M."/>
            <person name="Carvalho M.F."/>
        </authorList>
    </citation>
    <scope>NUCLEOTIDE SEQUENCE [LARGE SCALE GENOMIC DNA]</scope>
    <source>
        <strain evidence="4 5">66/93</strain>
    </source>
</reference>
<keyword evidence="1 4" id="KW-0560">Oxidoreductase</keyword>
<evidence type="ECO:0000313" key="4">
    <source>
        <dbReference type="EMBL" id="MEE2054643.1"/>
    </source>
</evidence>
<evidence type="ECO:0000313" key="5">
    <source>
        <dbReference type="Proteomes" id="UP001348641"/>
    </source>
</evidence>
<sequence>MRKVTVVGGGIIGASVAWNLTLAGARVTVLEREPVPASVTSAASFSRATAFGKAPRAYFELNRAGLGELHRLRAGGVPGFHPCPSLVWGDDPPRLEDAAATAAEWGYAAHCADPARTGPPAGVDPASLPALVARLPEEGWVDLPPMAAWLLGEARGRGADVRFGAEAAGVRTDADGTVRAVGLADGGTVETDVVVNAAGAQGQEVAGLVGGPLTLGPTLGLLADLPLAGATDAMLLGPDVSVRPSGPDSVLVRSDAVDARIGTARPCARRLDELLAELVGRAAAVLPGLRGARPERVRLGTRAYPADGHASVGFLDAVPGYYEAVSHSGATLGPLLGRLAAEEIVYDRRDPLLAPFPPDRFGTETPAGAGARHATANATQ</sequence>